<keyword evidence="7" id="KW-1185">Reference proteome</keyword>
<keyword evidence="1 3" id="KW-0732">Signal</keyword>
<dbReference type="Proteomes" id="UP000198362">
    <property type="component" value="Unassembled WGS sequence"/>
</dbReference>
<dbReference type="SUPFAM" id="SSF49785">
    <property type="entry name" value="Galactose-binding domain-like"/>
    <property type="match status" value="2"/>
</dbReference>
<dbReference type="OrthoDB" id="159306at2"/>
<dbReference type="SUPFAM" id="SSF49299">
    <property type="entry name" value="PKD domain"/>
    <property type="match status" value="1"/>
</dbReference>
<protein>
    <submittedName>
        <fullName evidence="6">Glucose/arabinose dehydrogenase, beta-propeller fold</fullName>
    </submittedName>
</protein>
<dbReference type="InterPro" id="IPR035986">
    <property type="entry name" value="PKD_dom_sf"/>
</dbReference>
<dbReference type="CDD" id="cd00146">
    <property type="entry name" value="PKD"/>
    <property type="match status" value="1"/>
</dbReference>
<dbReference type="InterPro" id="IPR012938">
    <property type="entry name" value="Glc/Sorbosone_DH"/>
</dbReference>
<accession>A0A239PFU6</accession>
<reference evidence="6 7" key="1">
    <citation type="submission" date="2017-06" db="EMBL/GenBank/DDBJ databases">
        <authorList>
            <person name="Kim H.J."/>
            <person name="Triplett B.A."/>
        </authorList>
    </citation>
    <scope>NUCLEOTIDE SEQUENCE [LARGE SCALE GENOMIC DNA]</scope>
    <source>
        <strain evidence="6 7">CGMCC 4.5593</strain>
    </source>
</reference>
<dbReference type="PANTHER" id="PTHR19328">
    <property type="entry name" value="HEDGEHOG-INTERACTING PROTEIN"/>
    <property type="match status" value="1"/>
</dbReference>
<feature type="chain" id="PRO_5012286158" evidence="3">
    <location>
        <begin position="40"/>
        <end position="953"/>
    </location>
</feature>
<dbReference type="InterPro" id="IPR000601">
    <property type="entry name" value="PKD_dom"/>
</dbReference>
<name>A0A239PFU6_9ACTN</name>
<feature type="domain" description="CBM6" evidence="5">
    <location>
        <begin position="830"/>
        <end position="951"/>
    </location>
</feature>
<dbReference type="Pfam" id="PF07995">
    <property type="entry name" value="GSDH"/>
    <property type="match status" value="1"/>
</dbReference>
<dbReference type="GO" id="GO:0030246">
    <property type="term" value="F:carbohydrate binding"/>
    <property type="evidence" value="ECO:0007669"/>
    <property type="project" value="InterPro"/>
</dbReference>
<evidence type="ECO:0000313" key="7">
    <source>
        <dbReference type="Proteomes" id="UP000198362"/>
    </source>
</evidence>
<evidence type="ECO:0000313" key="6">
    <source>
        <dbReference type="EMBL" id="SNT65474.1"/>
    </source>
</evidence>
<feature type="domain" description="CBM6" evidence="5">
    <location>
        <begin position="691"/>
        <end position="821"/>
    </location>
</feature>
<dbReference type="PANTHER" id="PTHR19328:SF75">
    <property type="entry name" value="ALDOSE SUGAR DEHYDROGENASE YLII"/>
    <property type="match status" value="1"/>
</dbReference>
<dbReference type="Gene3D" id="2.60.40.10">
    <property type="entry name" value="Immunoglobulins"/>
    <property type="match status" value="1"/>
</dbReference>
<dbReference type="SUPFAM" id="SSF50952">
    <property type="entry name" value="Soluble quinoprotein glucose dehydrogenase"/>
    <property type="match status" value="1"/>
</dbReference>
<feature type="domain" description="PKD" evidence="4">
    <location>
        <begin position="503"/>
        <end position="584"/>
    </location>
</feature>
<dbReference type="CDD" id="cd04084">
    <property type="entry name" value="CBM6_xylanase-like"/>
    <property type="match status" value="2"/>
</dbReference>
<feature type="region of interest" description="Disordered" evidence="2">
    <location>
        <begin position="204"/>
        <end position="237"/>
    </location>
</feature>
<dbReference type="PROSITE" id="PS51175">
    <property type="entry name" value="CBM6"/>
    <property type="match status" value="2"/>
</dbReference>
<feature type="signal peptide" evidence="3">
    <location>
        <begin position="1"/>
        <end position="39"/>
    </location>
</feature>
<gene>
    <name evidence="6" type="ORF">SAMN05421812_12327</name>
</gene>
<dbReference type="AlphaFoldDB" id="A0A239PFU6"/>
<evidence type="ECO:0000259" key="5">
    <source>
        <dbReference type="PROSITE" id="PS51175"/>
    </source>
</evidence>
<evidence type="ECO:0000256" key="3">
    <source>
        <dbReference type="SAM" id="SignalP"/>
    </source>
</evidence>
<dbReference type="InterPro" id="IPR005084">
    <property type="entry name" value="CBM6"/>
</dbReference>
<dbReference type="EMBL" id="FZPH01000023">
    <property type="protein sequence ID" value="SNT65474.1"/>
    <property type="molecule type" value="Genomic_DNA"/>
</dbReference>
<dbReference type="InterPro" id="IPR013783">
    <property type="entry name" value="Ig-like_fold"/>
</dbReference>
<dbReference type="SMART" id="SM00606">
    <property type="entry name" value="CBD_IV"/>
    <property type="match status" value="2"/>
</dbReference>
<dbReference type="GO" id="GO:0005975">
    <property type="term" value="P:carbohydrate metabolic process"/>
    <property type="evidence" value="ECO:0007669"/>
    <property type="project" value="UniProtKB-ARBA"/>
</dbReference>
<dbReference type="InterPro" id="IPR022409">
    <property type="entry name" value="PKD/Chitinase_dom"/>
</dbReference>
<dbReference type="RefSeq" id="WP_089255163.1">
    <property type="nucleotide sequence ID" value="NZ_FZPH01000023.1"/>
</dbReference>
<dbReference type="InterPro" id="IPR006584">
    <property type="entry name" value="Cellulose-bd_IV"/>
</dbReference>
<dbReference type="InterPro" id="IPR011041">
    <property type="entry name" value="Quinoprot_gluc/sorb_DH_b-prop"/>
</dbReference>
<dbReference type="InterPro" id="IPR011042">
    <property type="entry name" value="6-blade_b-propeller_TolB-like"/>
</dbReference>
<dbReference type="SMART" id="SM00089">
    <property type="entry name" value="PKD"/>
    <property type="match status" value="1"/>
</dbReference>
<dbReference type="InterPro" id="IPR008979">
    <property type="entry name" value="Galactose-bd-like_sf"/>
</dbReference>
<dbReference type="Pfam" id="PF03422">
    <property type="entry name" value="CBM_6"/>
    <property type="match status" value="2"/>
</dbReference>
<evidence type="ECO:0000256" key="1">
    <source>
        <dbReference type="ARBA" id="ARBA00022729"/>
    </source>
</evidence>
<dbReference type="Gene3D" id="2.60.120.260">
    <property type="entry name" value="Galactose-binding domain-like"/>
    <property type="match status" value="2"/>
</dbReference>
<evidence type="ECO:0000256" key="2">
    <source>
        <dbReference type="SAM" id="MobiDB-lite"/>
    </source>
</evidence>
<sequence length="953" mass="98337">MPKIQQPSSLKRFVRGGAAAVLLVSLTAAVLNTAGPAAAVPPADYQQVTLARGVAEVGEPMSLTVLPDRSVLHTARNGVVRRTDVNGNTAVIGTIPVYSHDEEGLQGIAASPNFATNRQIFLYYAPPLSTPSGDAPNTGTASTWSTWAGVNRLSRFTLNTDFTINLASEVITLTVATSRGLCCHVGGDIDFDAAGNLFLSTGDDTNPNASSGYAPLDERSDRNPAYDAQRSSGNTNDLRGKILRITPTAAGGYTIPSGNLFAPGTANTRPEIYAMGFRNPFRMSVDRPTGVVYVGDYGPDAGTTSSTRGPSGQVEFNRVTSPGNYGWPYCTGTNTTTETYNDYNFATSTSGAKYACAAGATNNSPNNTGLTTLPAARPAWIRYAGDAGSPSEFGSGSESPMAGPVYRYNAANPLTTKFPQSLDGQFFAGEFGRRWIKPIAVNADGSRGAIDTFPWSGTQIMDMAFGADGSLYVLDYGLGWFGGDANSAVYRIDYVGTGGNRAPIAVATGSPTSGSAPLPVTFSSAGSSDPDGSAITYSWAFGDGTTSTAANPSKTYTANGTYTATLTVRDPQGATGTANVIVRVGNTAPTLTFTTPTNGRLFSFGDSVPYTVTVTDPEDGTIDCGRVTVNYVLGHDTHGHPITSRTGCSGTMVTPIDGEHDTSENLFGLLAATYTDNGGLTGTAQVTLQPRARQAEHFSSMSGVTIVNQTQAQGGQSVGSVNNGDWIAFTPYALSTATSITARVARSATGGTARTIQVRAGSATGTLLGTLTVPSTGSATTYTDVTTNLTNLPSAPTTLYLVFTGPSGTNNLFSVDSFTFPTGTSGGGNVTIQGEAFSSQSGVQVANHTAAVGGQTAGYIVAGDWAAYNNVNVGGATSLTTRYSGTANGTFQVRTGSTTGPVIGSVSLPSTGSYDSFSTVTTTLTGVPAGTANVYLTFTSAGFDLDQITFVKP</sequence>
<proteinExistence type="predicted"/>
<dbReference type="Gene3D" id="2.120.10.30">
    <property type="entry name" value="TolB, C-terminal domain"/>
    <property type="match status" value="1"/>
</dbReference>
<dbReference type="Pfam" id="PF18911">
    <property type="entry name" value="PKD_4"/>
    <property type="match status" value="1"/>
</dbReference>
<dbReference type="PROSITE" id="PS50093">
    <property type="entry name" value="PKD"/>
    <property type="match status" value="1"/>
</dbReference>
<organism evidence="6 7">
    <name type="scientific">Asanoa hainanensis</name>
    <dbReference type="NCBI Taxonomy" id="560556"/>
    <lineage>
        <taxon>Bacteria</taxon>
        <taxon>Bacillati</taxon>
        <taxon>Actinomycetota</taxon>
        <taxon>Actinomycetes</taxon>
        <taxon>Micromonosporales</taxon>
        <taxon>Micromonosporaceae</taxon>
        <taxon>Asanoa</taxon>
    </lineage>
</organism>
<evidence type="ECO:0000259" key="4">
    <source>
        <dbReference type="PROSITE" id="PS50093"/>
    </source>
</evidence>